<accession>A0A5B7EC68</accession>
<protein>
    <submittedName>
        <fullName evidence="1">Uncharacterized protein</fullName>
    </submittedName>
</protein>
<reference evidence="1 2" key="1">
    <citation type="submission" date="2019-05" db="EMBL/GenBank/DDBJ databases">
        <title>Another draft genome of Portunus trituberculatus and its Hox gene families provides insights of decapod evolution.</title>
        <authorList>
            <person name="Jeong J.-H."/>
            <person name="Song I."/>
            <person name="Kim S."/>
            <person name="Choi T."/>
            <person name="Kim D."/>
            <person name="Ryu S."/>
            <person name="Kim W."/>
        </authorList>
    </citation>
    <scope>NUCLEOTIDE SEQUENCE [LARGE SCALE GENOMIC DNA]</scope>
    <source>
        <tissue evidence="1">Muscle</tissue>
    </source>
</reference>
<name>A0A5B7EC68_PORTR</name>
<proteinExistence type="predicted"/>
<evidence type="ECO:0000313" key="1">
    <source>
        <dbReference type="EMBL" id="MPC30796.1"/>
    </source>
</evidence>
<sequence length="80" mass="9559">MAQLSQLKERMEQQFYQVASDMQKVQDESKKYIDVKYHSVKEKMREYCAHALQELRGIVEERCARAKEKQREAPVSAIYF</sequence>
<organism evidence="1 2">
    <name type="scientific">Portunus trituberculatus</name>
    <name type="common">Swimming crab</name>
    <name type="synonym">Neptunus trituberculatus</name>
    <dbReference type="NCBI Taxonomy" id="210409"/>
    <lineage>
        <taxon>Eukaryota</taxon>
        <taxon>Metazoa</taxon>
        <taxon>Ecdysozoa</taxon>
        <taxon>Arthropoda</taxon>
        <taxon>Crustacea</taxon>
        <taxon>Multicrustacea</taxon>
        <taxon>Malacostraca</taxon>
        <taxon>Eumalacostraca</taxon>
        <taxon>Eucarida</taxon>
        <taxon>Decapoda</taxon>
        <taxon>Pleocyemata</taxon>
        <taxon>Brachyura</taxon>
        <taxon>Eubrachyura</taxon>
        <taxon>Portunoidea</taxon>
        <taxon>Portunidae</taxon>
        <taxon>Portuninae</taxon>
        <taxon>Portunus</taxon>
    </lineage>
</organism>
<evidence type="ECO:0000313" key="2">
    <source>
        <dbReference type="Proteomes" id="UP000324222"/>
    </source>
</evidence>
<dbReference type="Proteomes" id="UP000324222">
    <property type="component" value="Unassembled WGS sequence"/>
</dbReference>
<keyword evidence="2" id="KW-1185">Reference proteome</keyword>
<dbReference type="AlphaFoldDB" id="A0A5B7EC68"/>
<comment type="caution">
    <text evidence="1">The sequence shown here is derived from an EMBL/GenBank/DDBJ whole genome shotgun (WGS) entry which is preliminary data.</text>
</comment>
<dbReference type="EMBL" id="VSRR010002319">
    <property type="protein sequence ID" value="MPC30796.1"/>
    <property type="molecule type" value="Genomic_DNA"/>
</dbReference>
<gene>
    <name evidence="1" type="ORF">E2C01_024065</name>
</gene>